<organism evidence="2 3">
    <name type="scientific">Fusarium proliferatum (strain ET1)</name>
    <name type="common">Orchid endophyte fungus</name>
    <dbReference type="NCBI Taxonomy" id="1227346"/>
    <lineage>
        <taxon>Eukaryota</taxon>
        <taxon>Fungi</taxon>
        <taxon>Dikarya</taxon>
        <taxon>Ascomycota</taxon>
        <taxon>Pezizomycotina</taxon>
        <taxon>Sordariomycetes</taxon>
        <taxon>Hypocreomycetidae</taxon>
        <taxon>Hypocreales</taxon>
        <taxon>Nectriaceae</taxon>
        <taxon>Fusarium</taxon>
        <taxon>Fusarium fujikuroi species complex</taxon>
    </lineage>
</organism>
<gene>
    <name evidence="2" type="ORF">FPRO_08681</name>
</gene>
<name>A0A1L7W3T3_FUSPR</name>
<proteinExistence type="predicted"/>
<reference evidence="3" key="1">
    <citation type="journal article" date="2016" name="Genome Biol. Evol.">
        <title>Comparative 'omics' of the Fusarium fujikuroi species complex highlights differences in genetic potential and metabolite synthesis.</title>
        <authorList>
            <person name="Niehaus E.-M."/>
            <person name="Muensterkoetter M."/>
            <person name="Proctor R.H."/>
            <person name="Brown D.W."/>
            <person name="Sharon A."/>
            <person name="Idan Y."/>
            <person name="Oren-Young L."/>
            <person name="Sieber C.M."/>
            <person name="Novak O."/>
            <person name="Pencik A."/>
            <person name="Tarkowska D."/>
            <person name="Hromadova K."/>
            <person name="Freeman S."/>
            <person name="Maymon M."/>
            <person name="Elazar M."/>
            <person name="Youssef S.A."/>
            <person name="El-Shabrawy E.S.M."/>
            <person name="Shalaby A.B.A."/>
            <person name="Houterman P."/>
            <person name="Brock N.L."/>
            <person name="Burkhardt I."/>
            <person name="Tsavkelova E.A."/>
            <person name="Dickschat J.S."/>
            <person name="Galuszka P."/>
            <person name="Gueldener U."/>
            <person name="Tudzynski B."/>
        </authorList>
    </citation>
    <scope>NUCLEOTIDE SEQUENCE [LARGE SCALE GENOMIC DNA]</scope>
    <source>
        <strain evidence="3">ET1</strain>
    </source>
</reference>
<dbReference type="RefSeq" id="XP_031087841.1">
    <property type="nucleotide sequence ID" value="XM_031222376.1"/>
</dbReference>
<feature type="compositionally biased region" description="Acidic residues" evidence="1">
    <location>
        <begin position="377"/>
        <end position="387"/>
    </location>
</feature>
<evidence type="ECO:0000256" key="1">
    <source>
        <dbReference type="SAM" id="MobiDB-lite"/>
    </source>
</evidence>
<keyword evidence="3" id="KW-1185">Reference proteome</keyword>
<comment type="caution">
    <text evidence="2">The sequence shown here is derived from an EMBL/GenBank/DDBJ whole genome shotgun (WGS) entry which is preliminary data.</text>
</comment>
<evidence type="ECO:0000313" key="2">
    <source>
        <dbReference type="EMBL" id="CZR47307.1"/>
    </source>
</evidence>
<protein>
    <submittedName>
        <fullName evidence="2">Uncharacterized protein</fullName>
    </submittedName>
</protein>
<accession>A0A1L7W3T3</accession>
<dbReference type="Proteomes" id="UP000183971">
    <property type="component" value="Unassembled WGS sequence"/>
</dbReference>
<feature type="region of interest" description="Disordered" evidence="1">
    <location>
        <begin position="369"/>
        <end position="393"/>
    </location>
</feature>
<evidence type="ECO:0000313" key="3">
    <source>
        <dbReference type="Proteomes" id="UP000183971"/>
    </source>
</evidence>
<sequence>MKDTITMSSPFDKLPMEVKVAILGYLIPPMCNPMNYGVHPQAAYATVGNFKRVSKGFEEVVDAIHYIKAIAIADGEIKFTMNPIQDDLVVFWMAIPKPLPNSSWIRSMKAANFEVDDDALPIRRLIVSNHYPMQPQSQDPLGYVSRTSRSQSVKNTLRWKNEPFETDLPMFARFPLLKEAVVSVSMMSRLWHISGFQMEGPDVEAPRPNGETWGFNRVGSYNAAAARYFEAKDIQADTGITWEFPTPVFRAHHATIVSEPEDLHPRVGEYGAFIQPNDLPFIGLHGYSRGTRSLGGKWAGFRYHTRTEKVQFSPLAWHEVEPIIDQLGDGPSAGRSLPNGHPQFIARVWMIREGDEPKDEPHHCWIDVKEPKKNDVDEPWEQEEPYVEEIANT</sequence>
<dbReference type="GeneID" id="42053557"/>
<dbReference type="AlphaFoldDB" id="A0A1L7W3T3"/>
<dbReference type="EMBL" id="FJOF01000011">
    <property type="protein sequence ID" value="CZR47307.1"/>
    <property type="molecule type" value="Genomic_DNA"/>
</dbReference>
<dbReference type="VEuPathDB" id="FungiDB:FPRO_08681"/>